<protein>
    <recommendedName>
        <fullName evidence="3">ABC-type xenobiotic transporter</fullName>
        <ecNumber evidence="3">7.6.2.2</ecNumber>
    </recommendedName>
</protein>
<feature type="transmembrane region" description="Helical" evidence="13">
    <location>
        <begin position="178"/>
        <end position="196"/>
    </location>
</feature>
<dbReference type="PROSITE" id="PS50929">
    <property type="entry name" value="ABC_TM1F"/>
    <property type="match status" value="2"/>
</dbReference>
<dbReference type="Gene3D" id="3.40.50.300">
    <property type="entry name" value="P-loop containing nucleotide triphosphate hydrolases"/>
    <property type="match status" value="2"/>
</dbReference>
<accession>A0AAF0ZLU9</accession>
<organism evidence="16 17">
    <name type="scientific">Solanum verrucosum</name>
    <dbReference type="NCBI Taxonomy" id="315347"/>
    <lineage>
        <taxon>Eukaryota</taxon>
        <taxon>Viridiplantae</taxon>
        <taxon>Streptophyta</taxon>
        <taxon>Embryophyta</taxon>
        <taxon>Tracheophyta</taxon>
        <taxon>Spermatophyta</taxon>
        <taxon>Magnoliopsida</taxon>
        <taxon>eudicotyledons</taxon>
        <taxon>Gunneridae</taxon>
        <taxon>Pentapetalae</taxon>
        <taxon>asterids</taxon>
        <taxon>lamiids</taxon>
        <taxon>Solanales</taxon>
        <taxon>Solanaceae</taxon>
        <taxon>Solanoideae</taxon>
        <taxon>Solaneae</taxon>
        <taxon>Solanum</taxon>
    </lineage>
</organism>
<dbReference type="CDD" id="cd03250">
    <property type="entry name" value="ABCC_MRP_domain1"/>
    <property type="match status" value="1"/>
</dbReference>
<dbReference type="FunFam" id="1.20.1560.10:FF:000002">
    <property type="entry name" value="ABC transporter C family member 5"/>
    <property type="match status" value="1"/>
</dbReference>
<evidence type="ECO:0000256" key="10">
    <source>
        <dbReference type="ARBA" id="ARBA00022989"/>
    </source>
</evidence>
<evidence type="ECO:0000313" key="16">
    <source>
        <dbReference type="EMBL" id="WMV43981.1"/>
    </source>
</evidence>
<feature type="domain" description="ABC transporter" evidence="14">
    <location>
        <begin position="627"/>
        <end position="848"/>
    </location>
</feature>
<dbReference type="CDD" id="cd18579">
    <property type="entry name" value="ABC_6TM_ABCC_D1"/>
    <property type="match status" value="1"/>
</dbReference>
<dbReference type="InterPro" id="IPR027417">
    <property type="entry name" value="P-loop_NTPase"/>
</dbReference>
<keyword evidence="10 13" id="KW-1133">Transmembrane helix</keyword>
<dbReference type="Proteomes" id="UP001234989">
    <property type="component" value="Chromosome 8"/>
</dbReference>
<keyword evidence="8" id="KW-0067">ATP-binding</keyword>
<dbReference type="CDD" id="cd03244">
    <property type="entry name" value="ABCC_MRP_domain2"/>
    <property type="match status" value="1"/>
</dbReference>
<feature type="transmembrane region" description="Helical" evidence="13">
    <location>
        <begin position="151"/>
        <end position="172"/>
    </location>
</feature>
<dbReference type="InterPro" id="IPR044726">
    <property type="entry name" value="ABCC_6TM_D2"/>
</dbReference>
<dbReference type="Pfam" id="PF00664">
    <property type="entry name" value="ABC_membrane"/>
    <property type="match status" value="2"/>
</dbReference>
<dbReference type="FunFam" id="3.40.50.300:FF:000508">
    <property type="entry name" value="ABC transporter C family member 5"/>
    <property type="match status" value="1"/>
</dbReference>
<sequence>MEGIVGYIIMDLWLVFCGKYECSQKVGESCSSTFLDPFSCTSHILVIFANILLLMILVFLFSTKFSSRKSVSSSEFQGNSILSSCSYIFNGSLALAYLSFGTWKILQKVIADQTVLPLLQWLVPLSQGLMWLLLSLLYIYKKQYTSSPGKLCVFLASLLAAFLCISSVWQVIIENVVYTKSVLDMLPLLGVILMTVSASKSQRKSSTCEPLLGEEANNACGKVESNENTTPFAKAGIFSRMSFCWLNDLLKKGKEKTLNDEDIPELRPEDQAGTLYSLFKEQVNKRKQKSSNAQPSVFSAIVCCQWKAIMVSGLFALIKTVTVSIGPLFLYAFIELAKGNGAFKYEGYVLAGGILIAKCIESLAERQWFFRTRLIGLQVKSLLTAAIYDKQLRLSNTAKNTHSPGEIINYATVDTFKVGEFPYWCHQIWTTGVQVCIALVIMYYAVGLATVPALLLVVASVLGNSPVAKSQHKYLTELMIAQDRMLRAITEALTSMKVLKLYAWEKHFKNAIEKLREDEYRWLSAVQMQKGYYLVLFWSTPIIVSAVTFWSCYLLKVPLNTTNVFTFLATLRIVQEPVRSVPDILGVFIEAKVSLSRIVEFLEAPELQNRCTEQKYRGKELEHSIIMKSNGISWDASSHNPAVKSVNLHVKQGQTLAICGEVGSGKSTLLAAILGEVPYVDGLVQVHGTVAYVSQNAWIQTGTIRENILFGSTMDQIKYHEVLERCSLVKDLEMLPFGDQTIIGERGVNLSGGQKQRVQLARALYQDADIYLLDDPFSAVDAHTSTCLFNEYVMGALSEKTVLLVTHQVDFLPTFDSILLMSEGNIIQSASFDQLLLSCEEFQNLIHAHDEATKSESNRGYSPQERTKSSVENIRPLCEEEQLITPVGEQLIKQEERETGYTGLKPYKQYLGESNGLFYLLLVIFSHLLYMVGQLGQNLLLAADLQSSRTSKLNLILIYSSIGFGMSVTLLFRSYVVINLGLKSSKSIFAKLLTSIFRAPMSFYDSTPLGRILSRLSSDLSVLDLDLSFRFSQAASSTLTTYFSLGILAALTWPILIIIIPMIYMTMILQASILTTHDSLLRFYFASAKELMRIDGTTKSAVASHLAEAIAGAMTIRAFEEEDRFCTEYLHLVDRNAIAFFHSFSATEWLIQRLEILCALVLSSSALAMVLLPFEASDSGYIGMALSYALSLNVFLVSSVQTQCMLENSIISVERLEQYMHIPSEHPEIIPGNRPDPSWPSIGKVEIIDLKVRYQPTAPLVLQGISCTIEGGYKVGIVGRTGSGKTTLISALFRLVEPTEGMIIIDGINISTIGIHDLRSSLSIIPQDPTLFSGTVRYNLDPLSEHTDQEIWEVLRKCQLRDVVQQKEGRLDSSVSQDGSNWSMGQRQLFCLGRALLKRRKILVLDEATASIDNATDSIIQKTIRTEFEDCTVITVAHRIPTVMDCTMVLAISDGKLVEYDKPMKLMNKESSLFGQLVNEYWSHSQHVDI</sequence>
<dbReference type="InterPro" id="IPR011527">
    <property type="entry name" value="ABC1_TM_dom"/>
</dbReference>
<feature type="transmembrane region" description="Helical" evidence="13">
    <location>
        <begin position="42"/>
        <end position="61"/>
    </location>
</feature>
<evidence type="ECO:0000259" key="15">
    <source>
        <dbReference type="PROSITE" id="PS50929"/>
    </source>
</evidence>
<dbReference type="PROSITE" id="PS50893">
    <property type="entry name" value="ABC_TRANSPORTER_2"/>
    <property type="match status" value="2"/>
</dbReference>
<evidence type="ECO:0000256" key="11">
    <source>
        <dbReference type="ARBA" id="ARBA00023136"/>
    </source>
</evidence>
<dbReference type="GO" id="GO:0016020">
    <property type="term" value="C:membrane"/>
    <property type="evidence" value="ECO:0007669"/>
    <property type="project" value="UniProtKB-SubCell"/>
</dbReference>
<dbReference type="InterPro" id="IPR036640">
    <property type="entry name" value="ABC1_TM_sf"/>
</dbReference>
<feature type="domain" description="ABC transmembrane type-1" evidence="15">
    <location>
        <begin position="311"/>
        <end position="590"/>
    </location>
</feature>
<dbReference type="SMART" id="SM00382">
    <property type="entry name" value="AAA"/>
    <property type="match status" value="2"/>
</dbReference>
<evidence type="ECO:0000256" key="9">
    <source>
        <dbReference type="ARBA" id="ARBA00022967"/>
    </source>
</evidence>
<evidence type="ECO:0000259" key="14">
    <source>
        <dbReference type="PROSITE" id="PS50893"/>
    </source>
</evidence>
<dbReference type="FunFam" id="1.20.1560.10:FF:000003">
    <property type="entry name" value="ABC transporter C family member 10"/>
    <property type="match status" value="1"/>
</dbReference>
<dbReference type="EC" id="7.6.2.2" evidence="3"/>
<dbReference type="PROSITE" id="PS00211">
    <property type="entry name" value="ABC_TRANSPORTER_1"/>
    <property type="match status" value="1"/>
</dbReference>
<evidence type="ECO:0000256" key="8">
    <source>
        <dbReference type="ARBA" id="ARBA00022840"/>
    </source>
</evidence>
<dbReference type="InterPro" id="IPR003439">
    <property type="entry name" value="ABC_transporter-like_ATP-bd"/>
</dbReference>
<dbReference type="InterPro" id="IPR017871">
    <property type="entry name" value="ABC_transporter-like_CS"/>
</dbReference>
<keyword evidence="9" id="KW-1278">Translocase</keyword>
<comment type="similarity">
    <text evidence="2">Belongs to the ABC transporter superfamily. ABCC family. Conjugate transporter (TC 3.A.1.208) subfamily.</text>
</comment>
<evidence type="ECO:0000256" key="13">
    <source>
        <dbReference type="SAM" id="Phobius"/>
    </source>
</evidence>
<keyword evidence="5 13" id="KW-0812">Transmembrane</keyword>
<feature type="transmembrane region" description="Helical" evidence="13">
    <location>
        <begin position="436"/>
        <end position="462"/>
    </location>
</feature>
<gene>
    <name evidence="16" type="ORF">MTR67_037366</name>
</gene>
<keyword evidence="11 13" id="KW-0472">Membrane</keyword>
<name>A0AAF0ZLU9_SOLVR</name>
<evidence type="ECO:0000256" key="6">
    <source>
        <dbReference type="ARBA" id="ARBA00022737"/>
    </source>
</evidence>
<keyword evidence="17" id="KW-1185">Reference proteome</keyword>
<evidence type="ECO:0000313" key="17">
    <source>
        <dbReference type="Proteomes" id="UP001234989"/>
    </source>
</evidence>
<proteinExistence type="inferred from homology"/>
<evidence type="ECO:0000256" key="2">
    <source>
        <dbReference type="ARBA" id="ARBA00009726"/>
    </source>
</evidence>
<keyword evidence="6" id="KW-0677">Repeat</keyword>
<dbReference type="PANTHER" id="PTHR24223:SF462">
    <property type="entry name" value="ABC-TYPE XENOBIOTIC TRANSPORTER"/>
    <property type="match status" value="1"/>
</dbReference>
<comment type="catalytic activity">
    <reaction evidence="12">
        <text>ATP + H2O + xenobioticSide 1 = ADP + phosphate + xenobioticSide 2.</text>
        <dbReference type="EC" id="7.6.2.2"/>
    </reaction>
</comment>
<reference evidence="16" key="1">
    <citation type="submission" date="2023-08" db="EMBL/GenBank/DDBJ databases">
        <title>A de novo genome assembly of Solanum verrucosum Schlechtendal, a Mexican diploid species geographically isolated from the other diploid A-genome species in potato relatives.</title>
        <authorList>
            <person name="Hosaka K."/>
        </authorList>
    </citation>
    <scope>NUCLEOTIDE SEQUENCE</scope>
    <source>
        <tissue evidence="16">Young leaves</tissue>
    </source>
</reference>
<dbReference type="InterPro" id="IPR003593">
    <property type="entry name" value="AAA+_ATPase"/>
</dbReference>
<feature type="transmembrane region" description="Helical" evidence="13">
    <location>
        <begin position="1042"/>
        <end position="1064"/>
    </location>
</feature>
<feature type="transmembrane region" description="Helical" evidence="13">
    <location>
        <begin position="81"/>
        <end position="98"/>
    </location>
</feature>
<dbReference type="GO" id="GO:0008559">
    <property type="term" value="F:ABC-type xenobiotic transporter activity"/>
    <property type="evidence" value="ECO:0007669"/>
    <property type="project" value="UniProtKB-EC"/>
</dbReference>
<dbReference type="CDD" id="cd18580">
    <property type="entry name" value="ABC_6TM_ABCC_D2"/>
    <property type="match status" value="1"/>
</dbReference>
<feature type="transmembrane region" description="Helical" evidence="13">
    <location>
        <begin position="118"/>
        <end position="139"/>
    </location>
</feature>
<dbReference type="InterPro" id="IPR056228">
    <property type="entry name" value="ABCC10-like_N"/>
</dbReference>
<feature type="transmembrane region" description="Helical" evidence="13">
    <location>
        <begin position="314"/>
        <end position="333"/>
    </location>
</feature>
<dbReference type="EMBL" id="CP133619">
    <property type="protein sequence ID" value="WMV43981.1"/>
    <property type="molecule type" value="Genomic_DNA"/>
</dbReference>
<dbReference type="GO" id="GO:0016887">
    <property type="term" value="F:ATP hydrolysis activity"/>
    <property type="evidence" value="ECO:0007669"/>
    <property type="project" value="InterPro"/>
</dbReference>
<dbReference type="InterPro" id="IPR050173">
    <property type="entry name" value="ABC_transporter_C-like"/>
</dbReference>
<dbReference type="GO" id="GO:0005524">
    <property type="term" value="F:ATP binding"/>
    <property type="evidence" value="ECO:0007669"/>
    <property type="project" value="UniProtKB-KW"/>
</dbReference>
<dbReference type="InterPro" id="IPR044746">
    <property type="entry name" value="ABCC_6TM_D1"/>
</dbReference>
<feature type="transmembrane region" description="Helical" evidence="13">
    <location>
        <begin position="956"/>
        <end position="976"/>
    </location>
</feature>
<keyword evidence="7" id="KW-0547">Nucleotide-binding</keyword>
<keyword evidence="4" id="KW-0813">Transport</keyword>
<evidence type="ECO:0000256" key="12">
    <source>
        <dbReference type="ARBA" id="ARBA00034018"/>
    </source>
</evidence>
<evidence type="ECO:0000256" key="5">
    <source>
        <dbReference type="ARBA" id="ARBA00022692"/>
    </source>
</evidence>
<evidence type="ECO:0000256" key="7">
    <source>
        <dbReference type="ARBA" id="ARBA00022741"/>
    </source>
</evidence>
<dbReference type="PANTHER" id="PTHR24223">
    <property type="entry name" value="ATP-BINDING CASSETTE SUB-FAMILY C"/>
    <property type="match status" value="1"/>
</dbReference>
<evidence type="ECO:0000256" key="3">
    <source>
        <dbReference type="ARBA" id="ARBA00012191"/>
    </source>
</evidence>
<dbReference type="Pfam" id="PF00005">
    <property type="entry name" value="ABC_tran"/>
    <property type="match status" value="2"/>
</dbReference>
<feature type="transmembrane region" description="Helical" evidence="13">
    <location>
        <begin position="917"/>
        <end position="936"/>
    </location>
</feature>
<feature type="domain" description="ABC transporter" evidence="14">
    <location>
        <begin position="1245"/>
        <end position="1479"/>
    </location>
</feature>
<evidence type="ECO:0000256" key="4">
    <source>
        <dbReference type="ARBA" id="ARBA00022448"/>
    </source>
</evidence>
<dbReference type="SUPFAM" id="SSF90123">
    <property type="entry name" value="ABC transporter transmembrane region"/>
    <property type="match status" value="2"/>
</dbReference>
<feature type="transmembrane region" description="Helical" evidence="13">
    <location>
        <begin position="532"/>
        <end position="555"/>
    </location>
</feature>
<feature type="transmembrane region" description="Helical" evidence="13">
    <location>
        <begin position="345"/>
        <end position="364"/>
    </location>
</feature>
<feature type="domain" description="ABC transmembrane type-1" evidence="15">
    <location>
        <begin position="930"/>
        <end position="1208"/>
    </location>
</feature>
<dbReference type="SUPFAM" id="SSF52540">
    <property type="entry name" value="P-loop containing nucleoside triphosphate hydrolases"/>
    <property type="match status" value="2"/>
</dbReference>
<comment type="subcellular location">
    <subcellularLocation>
        <location evidence="1">Membrane</location>
        <topology evidence="1">Multi-pass membrane protein</topology>
    </subcellularLocation>
</comment>
<dbReference type="Gene3D" id="1.20.1560.10">
    <property type="entry name" value="ABC transporter type 1, transmembrane domain"/>
    <property type="match status" value="2"/>
</dbReference>
<dbReference type="FunFam" id="3.40.50.300:FF:000169">
    <property type="entry name" value="ABC transporter C family member 3"/>
    <property type="match status" value="1"/>
</dbReference>
<dbReference type="Pfam" id="PF24358">
    <property type="entry name" value="ABCC10_N"/>
    <property type="match status" value="1"/>
</dbReference>
<evidence type="ECO:0000256" key="1">
    <source>
        <dbReference type="ARBA" id="ARBA00004141"/>
    </source>
</evidence>